<reference evidence="2" key="1">
    <citation type="journal article" date="2021" name="New Phytol.">
        <title>Evolutionary innovations through gain and loss of genes in the ectomycorrhizal Boletales.</title>
        <authorList>
            <person name="Wu G."/>
            <person name="Miyauchi S."/>
            <person name="Morin E."/>
            <person name="Kuo A."/>
            <person name="Drula E."/>
            <person name="Varga T."/>
            <person name="Kohler A."/>
            <person name="Feng B."/>
            <person name="Cao Y."/>
            <person name="Lipzen A."/>
            <person name="Daum C."/>
            <person name="Hundley H."/>
            <person name="Pangilinan J."/>
            <person name="Johnson J."/>
            <person name="Barry K."/>
            <person name="LaButti K."/>
            <person name="Ng V."/>
            <person name="Ahrendt S."/>
            <person name="Min B."/>
            <person name="Choi I.G."/>
            <person name="Park H."/>
            <person name="Plett J.M."/>
            <person name="Magnuson J."/>
            <person name="Spatafora J.W."/>
            <person name="Nagy L.G."/>
            <person name="Henrissat B."/>
            <person name="Grigoriev I.V."/>
            <person name="Yang Z.L."/>
            <person name="Xu J."/>
            <person name="Martin F.M."/>
        </authorList>
    </citation>
    <scope>NUCLEOTIDE SEQUENCE</scope>
    <source>
        <strain evidence="2">KKN 215</strain>
    </source>
</reference>
<dbReference type="EMBL" id="JAEVFJ010000039">
    <property type="protein sequence ID" value="KAH8088984.1"/>
    <property type="molecule type" value="Genomic_DNA"/>
</dbReference>
<feature type="domain" description="NadR/Ttd14 AAA" evidence="1">
    <location>
        <begin position="3"/>
        <end position="188"/>
    </location>
</feature>
<dbReference type="InterPro" id="IPR027417">
    <property type="entry name" value="P-loop_NTPase"/>
</dbReference>
<dbReference type="SUPFAM" id="SSF52540">
    <property type="entry name" value="P-loop containing nucleoside triphosphate hydrolases"/>
    <property type="match status" value="1"/>
</dbReference>
<name>A0A8K0UGH0_9AGAR</name>
<sequence length="203" mass="22937">RAIFILGPSSSGKTTLCNALAQDLLDEDEDQGVYIREVARRVMSTQGFTRNDTGTYEMQRAIMHAQAQAEIDVVLRLRNAQGPPPPGNALRDRLLLLSDRSAVDPVVYASTGAEVAEREGIRSRLVNDRTFQAVLPLYRRSVFVVLHPVEEWLTDDGVRSLEDPWVYLQELFRTLQELGIPFVEVETGVRDLRERVALVKRCM</sequence>
<comment type="caution">
    <text evidence="2">The sequence shown here is derived from an EMBL/GenBank/DDBJ whole genome shotgun (WGS) entry which is preliminary data.</text>
</comment>
<gene>
    <name evidence="2" type="ORF">BXZ70DRAFT_865135</name>
</gene>
<protein>
    <submittedName>
        <fullName evidence="2">AAA domain-containing protein</fullName>
    </submittedName>
</protein>
<dbReference type="Gene3D" id="3.40.50.300">
    <property type="entry name" value="P-loop containing nucleotide triphosphate hydrolases"/>
    <property type="match status" value="1"/>
</dbReference>
<feature type="non-terminal residue" evidence="2">
    <location>
        <position position="203"/>
    </location>
</feature>
<dbReference type="InterPro" id="IPR038727">
    <property type="entry name" value="NadR/Ttd14_AAA_dom"/>
</dbReference>
<dbReference type="AlphaFoldDB" id="A0A8K0UGH0"/>
<proteinExistence type="predicted"/>
<dbReference type="OrthoDB" id="6118920at2759"/>
<evidence type="ECO:0000313" key="3">
    <source>
        <dbReference type="Proteomes" id="UP000813824"/>
    </source>
</evidence>
<evidence type="ECO:0000313" key="2">
    <source>
        <dbReference type="EMBL" id="KAH8088984.1"/>
    </source>
</evidence>
<evidence type="ECO:0000259" key="1">
    <source>
        <dbReference type="Pfam" id="PF13521"/>
    </source>
</evidence>
<accession>A0A8K0UGH0</accession>
<dbReference type="Pfam" id="PF13521">
    <property type="entry name" value="AAA_28"/>
    <property type="match status" value="1"/>
</dbReference>
<feature type="non-terminal residue" evidence="2">
    <location>
        <position position="1"/>
    </location>
</feature>
<dbReference type="Proteomes" id="UP000813824">
    <property type="component" value="Unassembled WGS sequence"/>
</dbReference>
<organism evidence="2 3">
    <name type="scientific">Cristinia sonorae</name>
    <dbReference type="NCBI Taxonomy" id="1940300"/>
    <lineage>
        <taxon>Eukaryota</taxon>
        <taxon>Fungi</taxon>
        <taxon>Dikarya</taxon>
        <taxon>Basidiomycota</taxon>
        <taxon>Agaricomycotina</taxon>
        <taxon>Agaricomycetes</taxon>
        <taxon>Agaricomycetidae</taxon>
        <taxon>Agaricales</taxon>
        <taxon>Pleurotineae</taxon>
        <taxon>Stephanosporaceae</taxon>
        <taxon>Cristinia</taxon>
    </lineage>
</organism>
<keyword evidence="3" id="KW-1185">Reference proteome</keyword>